<dbReference type="InterPro" id="IPR036390">
    <property type="entry name" value="WH_DNA-bd_sf"/>
</dbReference>
<dbReference type="RefSeq" id="WP_132194520.1">
    <property type="nucleotide sequence ID" value="NZ_SMKY01000015.1"/>
</dbReference>
<dbReference type="PANTHER" id="PTHR42756:SF1">
    <property type="entry name" value="TRANSCRIPTIONAL REPRESSOR OF EMRAB OPERON"/>
    <property type="match status" value="1"/>
</dbReference>
<dbReference type="Pfam" id="PF01047">
    <property type="entry name" value="MarR"/>
    <property type="match status" value="1"/>
</dbReference>
<dbReference type="Gene3D" id="1.10.10.10">
    <property type="entry name" value="Winged helix-like DNA-binding domain superfamily/Winged helix DNA-binding domain"/>
    <property type="match status" value="1"/>
</dbReference>
<proteinExistence type="predicted"/>
<keyword evidence="2" id="KW-0238">DNA-binding</keyword>
<dbReference type="SMART" id="SM00347">
    <property type="entry name" value="HTH_MARR"/>
    <property type="match status" value="1"/>
</dbReference>
<keyword evidence="7" id="KW-1185">Reference proteome</keyword>
<feature type="domain" description="HTH marR-type" evidence="5">
    <location>
        <begin position="1"/>
        <end position="133"/>
    </location>
</feature>
<dbReference type="PRINTS" id="PR00598">
    <property type="entry name" value="HTHMARR"/>
</dbReference>
<gene>
    <name evidence="6" type="ORF">E1293_05630</name>
</gene>
<evidence type="ECO:0000256" key="1">
    <source>
        <dbReference type="ARBA" id="ARBA00023015"/>
    </source>
</evidence>
<dbReference type="PROSITE" id="PS50995">
    <property type="entry name" value="HTH_MARR_2"/>
    <property type="match status" value="1"/>
</dbReference>
<keyword evidence="3" id="KW-0804">Transcription</keyword>
<reference evidence="6 7" key="1">
    <citation type="submission" date="2019-03" db="EMBL/GenBank/DDBJ databases">
        <title>Draft genome sequences of novel Actinobacteria.</title>
        <authorList>
            <person name="Sahin N."/>
            <person name="Ay H."/>
            <person name="Saygin H."/>
        </authorList>
    </citation>
    <scope>NUCLEOTIDE SEQUENCE [LARGE SCALE GENOMIC DNA]</scope>
    <source>
        <strain evidence="6 7">DSM 45941</strain>
    </source>
</reference>
<comment type="caution">
    <text evidence="6">The sequence shown here is derived from an EMBL/GenBank/DDBJ whole genome shotgun (WGS) entry which is preliminary data.</text>
</comment>
<keyword evidence="1" id="KW-0805">Transcription regulation</keyword>
<evidence type="ECO:0000259" key="5">
    <source>
        <dbReference type="PROSITE" id="PS50995"/>
    </source>
</evidence>
<name>A0A4R5BPP2_9ACTN</name>
<accession>A0A4R5BPP2</accession>
<sequence>MPELLDLHSRTTKAIRAAADAAMRRHGLRLGHDHLLAALWEQDGRTPGEIAAATNVTTPAVTKVAARMSEAGLLTRRRDERDNRLVRLWLTDAGRALQEPVETERRLLEEKLTENLTATERKYLMSALAKIHRSAGDLLNGDPAEPDGSAAPDPKSRAATDRHGL</sequence>
<feature type="compositionally biased region" description="Basic and acidic residues" evidence="4">
    <location>
        <begin position="154"/>
        <end position="165"/>
    </location>
</feature>
<evidence type="ECO:0000256" key="2">
    <source>
        <dbReference type="ARBA" id="ARBA00023125"/>
    </source>
</evidence>
<feature type="region of interest" description="Disordered" evidence="4">
    <location>
        <begin position="136"/>
        <end position="165"/>
    </location>
</feature>
<dbReference type="OrthoDB" id="3177763at2"/>
<dbReference type="AlphaFoldDB" id="A0A4R5BPP2"/>
<dbReference type="InterPro" id="IPR000835">
    <property type="entry name" value="HTH_MarR-typ"/>
</dbReference>
<evidence type="ECO:0000313" key="6">
    <source>
        <dbReference type="EMBL" id="TDD88881.1"/>
    </source>
</evidence>
<dbReference type="EMBL" id="SMKY01000015">
    <property type="protein sequence ID" value="TDD88881.1"/>
    <property type="molecule type" value="Genomic_DNA"/>
</dbReference>
<protein>
    <submittedName>
        <fullName evidence="6">MarR family transcriptional regulator</fullName>
    </submittedName>
</protein>
<dbReference type="PANTHER" id="PTHR42756">
    <property type="entry name" value="TRANSCRIPTIONAL REGULATOR, MARR"/>
    <property type="match status" value="1"/>
</dbReference>
<organism evidence="6 7">
    <name type="scientific">Actinomadura darangshiensis</name>
    <dbReference type="NCBI Taxonomy" id="705336"/>
    <lineage>
        <taxon>Bacteria</taxon>
        <taxon>Bacillati</taxon>
        <taxon>Actinomycetota</taxon>
        <taxon>Actinomycetes</taxon>
        <taxon>Streptosporangiales</taxon>
        <taxon>Thermomonosporaceae</taxon>
        <taxon>Actinomadura</taxon>
    </lineage>
</organism>
<evidence type="ECO:0000313" key="7">
    <source>
        <dbReference type="Proteomes" id="UP000295578"/>
    </source>
</evidence>
<dbReference type="SUPFAM" id="SSF46785">
    <property type="entry name" value="Winged helix' DNA-binding domain"/>
    <property type="match status" value="1"/>
</dbReference>
<dbReference type="GO" id="GO:0003677">
    <property type="term" value="F:DNA binding"/>
    <property type="evidence" value="ECO:0007669"/>
    <property type="project" value="UniProtKB-KW"/>
</dbReference>
<dbReference type="GO" id="GO:0003700">
    <property type="term" value="F:DNA-binding transcription factor activity"/>
    <property type="evidence" value="ECO:0007669"/>
    <property type="project" value="InterPro"/>
</dbReference>
<dbReference type="InterPro" id="IPR036388">
    <property type="entry name" value="WH-like_DNA-bd_sf"/>
</dbReference>
<evidence type="ECO:0000256" key="4">
    <source>
        <dbReference type="SAM" id="MobiDB-lite"/>
    </source>
</evidence>
<dbReference type="Proteomes" id="UP000295578">
    <property type="component" value="Unassembled WGS sequence"/>
</dbReference>
<evidence type="ECO:0000256" key="3">
    <source>
        <dbReference type="ARBA" id="ARBA00023163"/>
    </source>
</evidence>